<reference evidence="2 3" key="2">
    <citation type="journal article" date="2006" name="J. Microbiol. Methods">
        <title>Genomic flank-sequencing of plasposon insertion sites for rapid identification of functional genes.</title>
        <authorList>
            <person name="Leveau J.H."/>
            <person name="Gerards S."/>
            <person name="Fritsche K."/>
            <person name="Zondag G."/>
            <person name="van Veen J.A."/>
        </authorList>
    </citation>
    <scope>NUCLEOTIDE SEQUENCE [LARGE SCALE GENOMIC DNA]</scope>
    <source>
        <strain evidence="2 3">Ter331</strain>
    </source>
</reference>
<evidence type="ECO:0000313" key="2">
    <source>
        <dbReference type="EMBL" id="AEK63506.1"/>
    </source>
</evidence>
<feature type="domain" description="Methyltransferase type 11" evidence="1">
    <location>
        <begin position="118"/>
        <end position="212"/>
    </location>
</feature>
<gene>
    <name evidence="2" type="ordered locus">CFU_3682</name>
</gene>
<dbReference type="Pfam" id="PF08241">
    <property type="entry name" value="Methyltransf_11"/>
    <property type="match status" value="1"/>
</dbReference>
<dbReference type="KEGG" id="cfu:CFU_3682"/>
<dbReference type="HOGENOM" id="CLU_1022580_0_0_4"/>
<proteinExistence type="predicted"/>
<reference evidence="3" key="6">
    <citation type="submission" date="2011-05" db="EMBL/GenBank/DDBJ databases">
        <title>Complete sequence of Collimonas fungivorans Ter331.</title>
        <authorList>
            <person name="Leveau J.H."/>
        </authorList>
    </citation>
    <scope>NUCLEOTIDE SEQUENCE [LARGE SCALE GENOMIC DNA]</scope>
    <source>
        <strain evidence="3">Ter331</strain>
    </source>
</reference>
<dbReference type="AlphaFoldDB" id="G0AAY2"/>
<dbReference type="InterPro" id="IPR029063">
    <property type="entry name" value="SAM-dependent_MTases_sf"/>
</dbReference>
<reference evidence="2 3" key="1">
    <citation type="journal article" date="2004" name="Environ. Microbiol.">
        <title>Phylogeny-function analysis of (meta)genomic libraries: screening for expression of ribosomal RNA genes by large-insert library fluorescent in situ hybridization (LIL-FISH).</title>
        <authorList>
            <person name="Leveau J.H."/>
            <person name="Gerards S."/>
            <person name="de Boer W."/>
            <person name="van Veen J.A."/>
        </authorList>
    </citation>
    <scope>NUCLEOTIDE SEQUENCE [LARGE SCALE GENOMIC DNA]</scope>
    <source>
        <strain evidence="2 3">Ter331</strain>
    </source>
</reference>
<dbReference type="EMBL" id="CP002745">
    <property type="protein sequence ID" value="AEK63506.1"/>
    <property type="molecule type" value="Genomic_DNA"/>
</dbReference>
<organism evidence="2 3">
    <name type="scientific">Collimonas fungivorans (strain Ter331)</name>
    <dbReference type="NCBI Taxonomy" id="1005048"/>
    <lineage>
        <taxon>Bacteria</taxon>
        <taxon>Pseudomonadati</taxon>
        <taxon>Pseudomonadota</taxon>
        <taxon>Betaproteobacteria</taxon>
        <taxon>Burkholderiales</taxon>
        <taxon>Oxalobacteraceae</taxon>
        <taxon>Collimonas</taxon>
    </lineage>
</organism>
<dbReference type="Gene3D" id="3.40.50.150">
    <property type="entry name" value="Vaccinia Virus protein VP39"/>
    <property type="match status" value="1"/>
</dbReference>
<evidence type="ECO:0000259" key="1">
    <source>
        <dbReference type="Pfam" id="PF08241"/>
    </source>
</evidence>
<dbReference type="Proteomes" id="UP000008392">
    <property type="component" value="Chromosome"/>
</dbReference>
<sequence>MAIRGRINAQFLAQFQRCARSVIKEDGHYDSAIKELIISFLLPDTHMLIDVFNRLFRSNKVLLPESVPVAAAAPDVSNPESFNPYTVHGKSMQASGWFNHETGELFRGFPVSEADVILDVGCGGGGNANFCASRGAHIVFADIDSKMVAETERILKNSAARKIEAIVTDANPLPLPDGMFTRIVSTEVIEHVDDPSSFLKELARVGKSGALYLLAVPDPAAEEIYKQVAHPSYFEHPNHIRVIEHTEFERLVADAGLEVVARDSYGIYFTIWWALYWADWQDGPTPRHPALDAWATTWDALLKCKDGLRITSALDKALPKSQLLIARKP</sequence>
<reference evidence="2 3" key="3">
    <citation type="journal article" date="2008" name="FEMS Microbiol. Ecol.">
        <title>Identification and characterization of genes underlying chitinolysis in Collimonas fungivorans Ter331.</title>
        <authorList>
            <person name="Fritsche K."/>
            <person name="de Boer W."/>
            <person name="Gerards S."/>
            <person name="van den Berg M."/>
            <person name="van Veen J.A."/>
            <person name="Leveau J.H."/>
        </authorList>
    </citation>
    <scope>NUCLEOTIDE SEQUENCE [LARGE SCALE GENOMIC DNA]</scope>
    <source>
        <strain evidence="2 3">Ter331</strain>
    </source>
</reference>
<keyword evidence="3" id="KW-1185">Reference proteome</keyword>
<dbReference type="PANTHER" id="PTHR43861">
    <property type="entry name" value="TRANS-ACONITATE 2-METHYLTRANSFERASE-RELATED"/>
    <property type="match status" value="1"/>
</dbReference>
<dbReference type="SUPFAM" id="SSF53335">
    <property type="entry name" value="S-adenosyl-L-methionine-dependent methyltransferases"/>
    <property type="match status" value="1"/>
</dbReference>
<dbReference type="GO" id="GO:0008757">
    <property type="term" value="F:S-adenosylmethionine-dependent methyltransferase activity"/>
    <property type="evidence" value="ECO:0007669"/>
    <property type="project" value="InterPro"/>
</dbReference>
<dbReference type="CDD" id="cd02440">
    <property type="entry name" value="AdoMet_MTases"/>
    <property type="match status" value="1"/>
</dbReference>
<reference evidence="2 3" key="5">
    <citation type="journal article" date="2011" name="ISME J.">
        <title>Dual transcriptional profiling of a bacterial/fungal confrontation: Collimonas fungivorans versus Aspergillus niger.</title>
        <authorList>
            <person name="Mela F."/>
            <person name="Fritsche K."/>
            <person name="de Boer W."/>
            <person name="van Veen J.A."/>
            <person name="de Graaff L.H."/>
            <person name="van den Berg M."/>
            <person name="Leveau J.H."/>
        </authorList>
    </citation>
    <scope>NUCLEOTIDE SEQUENCE [LARGE SCALE GENOMIC DNA]</scope>
    <source>
        <strain evidence="2 3">Ter331</strain>
    </source>
</reference>
<dbReference type="STRING" id="1005048.CFU_3682"/>
<accession>G0AAY2</accession>
<evidence type="ECO:0000313" key="3">
    <source>
        <dbReference type="Proteomes" id="UP000008392"/>
    </source>
</evidence>
<name>G0AAY2_COLFT</name>
<reference evidence="2 3" key="4">
    <citation type="journal article" date="2010" name="Environ. Microbiol.">
        <title>The bacterial genus Collimonas: mycophagy, weathering and other adaptive solutions to life in oligotrophic soil environments.</title>
        <authorList>
            <person name="Leveau J.H."/>
            <person name="Uroz S."/>
            <person name="de Boer W."/>
        </authorList>
    </citation>
    <scope>NUCLEOTIDE SEQUENCE [LARGE SCALE GENOMIC DNA]</scope>
    <source>
        <strain evidence="2 3">Ter331</strain>
    </source>
</reference>
<dbReference type="eggNOG" id="COG2227">
    <property type="taxonomic scope" value="Bacteria"/>
</dbReference>
<dbReference type="InterPro" id="IPR013216">
    <property type="entry name" value="Methyltransf_11"/>
</dbReference>
<protein>
    <recommendedName>
        <fullName evidence="1">Methyltransferase type 11 domain-containing protein</fullName>
    </recommendedName>
</protein>